<sequence length="89" mass="10430">MVSYTTIFQRTWFDRGFGRIFARGRIHLKQKMRKCVVCTLMMEATRGDLEHELIYLTPRKRLKTDAVPSLLLPTSSVPKPEDQCDKKFP</sequence>
<reference evidence="1" key="1">
    <citation type="submission" date="2014-05" db="EMBL/GenBank/DDBJ databases">
        <authorList>
            <person name="Chronopoulou M."/>
        </authorList>
    </citation>
    <scope>NUCLEOTIDE SEQUENCE</scope>
    <source>
        <tissue evidence="1">Whole organism</tissue>
    </source>
</reference>
<accession>A0A0K2UT09</accession>
<name>A0A0K2UT09_LEPSM</name>
<proteinExistence type="predicted"/>
<feature type="non-terminal residue" evidence="1">
    <location>
        <position position="89"/>
    </location>
</feature>
<protein>
    <submittedName>
        <fullName evidence="1">Uncharacterized protein</fullName>
    </submittedName>
</protein>
<dbReference type="EMBL" id="HACA01024038">
    <property type="protein sequence ID" value="CDW41399.1"/>
    <property type="molecule type" value="Transcribed_RNA"/>
</dbReference>
<evidence type="ECO:0000313" key="1">
    <source>
        <dbReference type="EMBL" id="CDW41399.1"/>
    </source>
</evidence>
<organism evidence="1">
    <name type="scientific">Lepeophtheirus salmonis</name>
    <name type="common">Salmon louse</name>
    <name type="synonym">Caligus salmonis</name>
    <dbReference type="NCBI Taxonomy" id="72036"/>
    <lineage>
        <taxon>Eukaryota</taxon>
        <taxon>Metazoa</taxon>
        <taxon>Ecdysozoa</taxon>
        <taxon>Arthropoda</taxon>
        <taxon>Crustacea</taxon>
        <taxon>Multicrustacea</taxon>
        <taxon>Hexanauplia</taxon>
        <taxon>Copepoda</taxon>
        <taxon>Siphonostomatoida</taxon>
        <taxon>Caligidae</taxon>
        <taxon>Lepeophtheirus</taxon>
    </lineage>
</organism>
<dbReference type="AlphaFoldDB" id="A0A0K2UT09"/>